<keyword evidence="10" id="KW-0067">ATP-binding</keyword>
<evidence type="ECO:0000256" key="1">
    <source>
        <dbReference type="ARBA" id="ARBA00004496"/>
    </source>
</evidence>
<dbReference type="GO" id="GO:0003725">
    <property type="term" value="F:double-stranded RNA binding"/>
    <property type="evidence" value="ECO:0007669"/>
    <property type="project" value="InterPro"/>
</dbReference>
<dbReference type="EC" id="2.7.7.87" evidence="3"/>
<organism evidence="15 16">
    <name type="scientific">Geodia barretti</name>
    <name type="common">Barrett's horny sponge</name>
    <dbReference type="NCBI Taxonomy" id="519541"/>
    <lineage>
        <taxon>Eukaryota</taxon>
        <taxon>Metazoa</taxon>
        <taxon>Porifera</taxon>
        <taxon>Demospongiae</taxon>
        <taxon>Heteroscleromorpha</taxon>
        <taxon>Tetractinellida</taxon>
        <taxon>Astrophorina</taxon>
        <taxon>Geodiidae</taxon>
        <taxon>Geodia</taxon>
    </lineage>
</organism>
<proteinExistence type="inferred from homology"/>
<feature type="domain" description="YrdC-like" evidence="14">
    <location>
        <begin position="4"/>
        <end position="193"/>
    </location>
</feature>
<dbReference type="CDD" id="cd00867">
    <property type="entry name" value="Trans_IPPS"/>
    <property type="match status" value="1"/>
</dbReference>
<comment type="subcellular location">
    <subcellularLocation>
        <location evidence="1">Cytoplasm</location>
    </subcellularLocation>
</comment>
<evidence type="ECO:0000259" key="14">
    <source>
        <dbReference type="PROSITE" id="PS51163"/>
    </source>
</evidence>
<dbReference type="GO" id="GO:0008033">
    <property type="term" value="P:tRNA processing"/>
    <property type="evidence" value="ECO:0007669"/>
    <property type="project" value="UniProtKB-KW"/>
</dbReference>
<dbReference type="Gene3D" id="1.10.600.10">
    <property type="entry name" value="Farnesyl Diphosphate Synthase"/>
    <property type="match status" value="1"/>
</dbReference>
<reference evidence="15" key="1">
    <citation type="submission" date="2023-03" db="EMBL/GenBank/DDBJ databases">
        <authorList>
            <person name="Steffen K."/>
            <person name="Cardenas P."/>
        </authorList>
    </citation>
    <scope>NUCLEOTIDE SEQUENCE</scope>
</reference>
<dbReference type="GO" id="GO:0008299">
    <property type="term" value="P:isoprenoid biosynthetic process"/>
    <property type="evidence" value="ECO:0007669"/>
    <property type="project" value="InterPro"/>
</dbReference>
<dbReference type="GO" id="GO:0061710">
    <property type="term" value="F:L-threonylcarbamoyladenylate synthase"/>
    <property type="evidence" value="ECO:0007669"/>
    <property type="project" value="UniProtKB-EC"/>
</dbReference>
<comment type="similarity">
    <text evidence="2">Belongs to the SUA5 family.</text>
</comment>
<evidence type="ECO:0000256" key="4">
    <source>
        <dbReference type="ARBA" id="ARBA00015492"/>
    </source>
</evidence>
<keyword evidence="8" id="KW-0548">Nucleotidyltransferase</keyword>
<evidence type="ECO:0000256" key="3">
    <source>
        <dbReference type="ARBA" id="ARBA00012584"/>
    </source>
</evidence>
<dbReference type="GO" id="GO:0004659">
    <property type="term" value="F:prenyltransferase activity"/>
    <property type="evidence" value="ECO:0007669"/>
    <property type="project" value="InterPro"/>
</dbReference>
<dbReference type="GO" id="GO:0005524">
    <property type="term" value="F:ATP binding"/>
    <property type="evidence" value="ECO:0007669"/>
    <property type="project" value="UniProtKB-KW"/>
</dbReference>
<dbReference type="GO" id="GO:0000049">
    <property type="term" value="F:tRNA binding"/>
    <property type="evidence" value="ECO:0007669"/>
    <property type="project" value="TreeGrafter"/>
</dbReference>
<dbReference type="InterPro" id="IPR008949">
    <property type="entry name" value="Isoprenoid_synthase_dom_sf"/>
</dbReference>
<dbReference type="PROSITE" id="PS51163">
    <property type="entry name" value="YRDC"/>
    <property type="match status" value="1"/>
</dbReference>
<dbReference type="GO" id="GO:0005737">
    <property type="term" value="C:cytoplasm"/>
    <property type="evidence" value="ECO:0007669"/>
    <property type="project" value="UniProtKB-SubCell"/>
</dbReference>
<keyword evidence="7" id="KW-0819">tRNA processing</keyword>
<evidence type="ECO:0000256" key="11">
    <source>
        <dbReference type="ARBA" id="ARBA00029774"/>
    </source>
</evidence>
<keyword evidence="9" id="KW-0547">Nucleotide-binding</keyword>
<keyword evidence="5" id="KW-0963">Cytoplasm</keyword>
<dbReference type="PANTHER" id="PTHR17490">
    <property type="entry name" value="SUA5"/>
    <property type="match status" value="1"/>
</dbReference>
<dbReference type="SUPFAM" id="SSF55821">
    <property type="entry name" value="YrdC/RibB"/>
    <property type="match status" value="1"/>
</dbReference>
<dbReference type="InterPro" id="IPR050156">
    <property type="entry name" value="TC-AMP_synthase_SUA5"/>
</dbReference>
<comment type="caution">
    <text evidence="15">The sequence shown here is derived from an EMBL/GenBank/DDBJ whole genome shotgun (WGS) entry which is preliminary data.</text>
</comment>
<dbReference type="SUPFAM" id="SSF48576">
    <property type="entry name" value="Terpenoid synthases"/>
    <property type="match status" value="1"/>
</dbReference>
<dbReference type="EMBL" id="CASHTH010003782">
    <property type="protein sequence ID" value="CAI8049240.1"/>
    <property type="molecule type" value="Genomic_DNA"/>
</dbReference>
<feature type="compositionally biased region" description="Polar residues" evidence="13">
    <location>
        <begin position="486"/>
        <end position="501"/>
    </location>
</feature>
<dbReference type="InterPro" id="IPR017945">
    <property type="entry name" value="DHBP_synth_RibB-like_a/b_dom"/>
</dbReference>
<dbReference type="NCBIfam" id="TIGR00057">
    <property type="entry name" value="L-threonylcarbamoyladenylate synthase"/>
    <property type="match status" value="1"/>
</dbReference>
<protein>
    <recommendedName>
        <fullName evidence="4">Threonylcarbamoyl-AMP synthase</fullName>
        <ecNumber evidence="3">2.7.7.87</ecNumber>
    </recommendedName>
    <alternativeName>
        <fullName evidence="11">L-threonylcarbamoyladenylate synthase</fullName>
    </alternativeName>
</protein>
<evidence type="ECO:0000256" key="8">
    <source>
        <dbReference type="ARBA" id="ARBA00022695"/>
    </source>
</evidence>
<dbReference type="GO" id="GO:0006450">
    <property type="term" value="P:regulation of translational fidelity"/>
    <property type="evidence" value="ECO:0007669"/>
    <property type="project" value="TreeGrafter"/>
</dbReference>
<gene>
    <name evidence="15" type="ORF">GBAR_LOCUS27091</name>
</gene>
<evidence type="ECO:0000256" key="12">
    <source>
        <dbReference type="ARBA" id="ARBA00048366"/>
    </source>
</evidence>
<dbReference type="PANTHER" id="PTHR17490:SF16">
    <property type="entry name" value="THREONYLCARBAMOYL-AMP SYNTHASE"/>
    <property type="match status" value="1"/>
</dbReference>
<keyword evidence="6" id="KW-0808">Transferase</keyword>
<evidence type="ECO:0000256" key="5">
    <source>
        <dbReference type="ARBA" id="ARBA00022490"/>
    </source>
</evidence>
<evidence type="ECO:0000256" key="9">
    <source>
        <dbReference type="ARBA" id="ARBA00022741"/>
    </source>
</evidence>
<name>A0AA35XF74_GEOBA</name>
<evidence type="ECO:0000256" key="10">
    <source>
        <dbReference type="ARBA" id="ARBA00022840"/>
    </source>
</evidence>
<dbReference type="Pfam" id="PF00348">
    <property type="entry name" value="polyprenyl_synt"/>
    <property type="match status" value="1"/>
</dbReference>
<dbReference type="Gene3D" id="3.90.870.10">
    <property type="entry name" value="DHBP synthase"/>
    <property type="match status" value="1"/>
</dbReference>
<sequence>MDFDAEIARASDLIAGGGVVAIPTDTLYGLAADATNPEAVEKVFDIKGRPFDMALPVLVSSWDQVDQVALVDGPVGEMAERVAIKFWPGSLTLVLPVKASVPQRLTAGRDTIAVRMPNHRVPLALASRLRTPITGTSANPSGQADIAGVDELRRSLGRLVDGIITLGPNPLGIASTIVAVSHNGVELIRPAIPYEAYRQAVDAELRDLLGDRAGMLYDILRYHLGWVDERGNPAPGAATPLHAHAFMTLSVADAVRGDFTGAVSAAAAVEMVYNFVLVHGDVQAGRVDQRSDRPSIWWVWGPSQAINAGDGLHALARSLLMRLRDVGLPAEDVLEALRSLDQACLTLCEGQYMDLSYQDQLMVSESDYFDMIARKSGSIAGCAAQLGAVAVGVDGETAAAAKLWGTNLGMALQIRQDIADLWGHSGDGFTASNVLNKKKSLPLIHGLGSTATSVKRELGGIYMKRVLEAAERAGSWRFSTMPGPGLTQNPKPRNWSKQPVRTSAPPRVEWRVPRQCTRLRIG</sequence>
<evidence type="ECO:0000256" key="2">
    <source>
        <dbReference type="ARBA" id="ARBA00007663"/>
    </source>
</evidence>
<accession>A0AA35XF74</accession>
<dbReference type="InterPro" id="IPR000092">
    <property type="entry name" value="Polyprenyl_synt"/>
</dbReference>
<dbReference type="Proteomes" id="UP001174909">
    <property type="component" value="Unassembled WGS sequence"/>
</dbReference>
<evidence type="ECO:0000256" key="6">
    <source>
        <dbReference type="ARBA" id="ARBA00022679"/>
    </source>
</evidence>
<evidence type="ECO:0000256" key="7">
    <source>
        <dbReference type="ARBA" id="ARBA00022694"/>
    </source>
</evidence>
<evidence type="ECO:0000313" key="15">
    <source>
        <dbReference type="EMBL" id="CAI8049240.1"/>
    </source>
</evidence>
<comment type="catalytic activity">
    <reaction evidence="12">
        <text>L-threonine + hydrogencarbonate + ATP = L-threonylcarbamoyladenylate + diphosphate + H2O</text>
        <dbReference type="Rhea" id="RHEA:36407"/>
        <dbReference type="ChEBI" id="CHEBI:15377"/>
        <dbReference type="ChEBI" id="CHEBI:17544"/>
        <dbReference type="ChEBI" id="CHEBI:30616"/>
        <dbReference type="ChEBI" id="CHEBI:33019"/>
        <dbReference type="ChEBI" id="CHEBI:57926"/>
        <dbReference type="ChEBI" id="CHEBI:73682"/>
        <dbReference type="EC" id="2.7.7.87"/>
    </reaction>
</comment>
<dbReference type="AlphaFoldDB" id="A0AA35XF74"/>
<evidence type="ECO:0000256" key="13">
    <source>
        <dbReference type="SAM" id="MobiDB-lite"/>
    </source>
</evidence>
<dbReference type="InterPro" id="IPR006070">
    <property type="entry name" value="Sua5-like_dom"/>
</dbReference>
<dbReference type="Pfam" id="PF01300">
    <property type="entry name" value="Sua5_yciO_yrdC"/>
    <property type="match status" value="1"/>
</dbReference>
<feature type="region of interest" description="Disordered" evidence="13">
    <location>
        <begin position="478"/>
        <end position="506"/>
    </location>
</feature>
<keyword evidence="16" id="KW-1185">Reference proteome</keyword>
<evidence type="ECO:0000313" key="16">
    <source>
        <dbReference type="Proteomes" id="UP001174909"/>
    </source>
</evidence>